<dbReference type="PIR" id="B75471">
    <property type="entry name" value="B75471"/>
</dbReference>
<dbReference type="EMBL" id="AE000513">
    <property type="protein sequence ID" value="AAF10414.1"/>
    <property type="molecule type" value="Genomic_DNA"/>
</dbReference>
<gene>
    <name evidence="1" type="ordered locus">DR_0835</name>
</gene>
<dbReference type="KEGG" id="dra:DR_0835"/>
<organism evidence="1 2">
    <name type="scientific">Deinococcus radiodurans (strain ATCC 13939 / DSM 20539 / JCM 16871 / CCUG 27074 / LMG 4051 / NBRC 15346 / NCIMB 9279 / VKM B-1422 / R1)</name>
    <dbReference type="NCBI Taxonomy" id="243230"/>
    <lineage>
        <taxon>Bacteria</taxon>
        <taxon>Thermotogati</taxon>
        <taxon>Deinococcota</taxon>
        <taxon>Deinococci</taxon>
        <taxon>Deinococcales</taxon>
        <taxon>Deinococcaceae</taxon>
        <taxon>Deinococcus</taxon>
    </lineage>
</organism>
<protein>
    <submittedName>
        <fullName evidence="1">Uncharacterized protein</fullName>
    </submittedName>
</protein>
<evidence type="ECO:0000313" key="1">
    <source>
        <dbReference type="EMBL" id="AAF10414.1"/>
    </source>
</evidence>
<evidence type="ECO:0000313" key="2">
    <source>
        <dbReference type="Proteomes" id="UP000002524"/>
    </source>
</evidence>
<name>Q9RW34_DEIRA</name>
<dbReference type="PATRIC" id="fig|243230.17.peg.1018"/>
<dbReference type="STRING" id="243230.DR_0835"/>
<dbReference type="Proteomes" id="UP000002524">
    <property type="component" value="Chromosome 1"/>
</dbReference>
<dbReference type="AlphaFoldDB" id="Q9RW34"/>
<sequence>MIGQPDGHGRCALEVQLTSLWDVELAPQTPLNSAPVVDPLHQMSQAHPVNPQPREREAFPRQVRVHPPCRGILTLHSRGVGLVVAQPLQLLVHANLSAGRDLGAHVYDALPGILLDDPDMGCGTRDPVGGLRESTTRSLSRRPIRPAEHFREQRLVRQKSIGEQHESMRICQACPGVLEERLGQGRGALADLALDQELAAGIDDGRVPYRLFLAPDESVAFVRLNARDLQVTSIQVVEVSRVTSGNADDPRDRGAVTPDQVACGDEAVAVGDVLDDGVDGVL</sequence>
<keyword evidence="2" id="KW-1185">Reference proteome</keyword>
<dbReference type="PaxDb" id="243230-DR_0835"/>
<proteinExistence type="predicted"/>
<accession>Q9RW34</accession>
<reference evidence="1 2" key="1">
    <citation type="journal article" date="1999" name="Science">
        <title>Genome sequence of the radioresistant bacterium Deinococcus radiodurans R1.</title>
        <authorList>
            <person name="White O."/>
            <person name="Eisen J.A."/>
            <person name="Heidelberg J.F."/>
            <person name="Hickey E.K."/>
            <person name="Peterson J.D."/>
            <person name="Dodson R.J."/>
            <person name="Haft D.H."/>
            <person name="Gwinn M.L."/>
            <person name="Nelson W.C."/>
            <person name="Richardson D.L."/>
            <person name="Moffat K.S."/>
            <person name="Qin H."/>
            <person name="Jiang L."/>
            <person name="Pamphile W."/>
            <person name="Crosby M."/>
            <person name="Shen M."/>
            <person name="Vamathevan J.J."/>
            <person name="Lam P."/>
            <person name="McDonald L."/>
            <person name="Utterback T."/>
            <person name="Zalewski C."/>
            <person name="Makarova K.S."/>
            <person name="Aravind L."/>
            <person name="Daly M.J."/>
            <person name="Minton K.W."/>
            <person name="Fleischmann R.D."/>
            <person name="Ketchum K.A."/>
            <person name="Nelson K.E."/>
            <person name="Salzberg S."/>
            <person name="Smith H.O."/>
            <person name="Venter J.C."/>
            <person name="Fraser C.M."/>
        </authorList>
    </citation>
    <scope>NUCLEOTIDE SEQUENCE [LARGE SCALE GENOMIC DNA]</scope>
    <source>
        <strain evidence="2">ATCC 13939 / DSM 20539 / JCM 16871 / LMG 4051 / NBRC 15346 / NCIMB 9279 / R1 / VKM B-1422</strain>
    </source>
</reference>
<dbReference type="EnsemblBacteria" id="AAF10414">
    <property type="protein sequence ID" value="AAF10414"/>
    <property type="gene ID" value="DR_0835"/>
</dbReference>
<dbReference type="HOGENOM" id="CLU_985985_0_0_0"/>
<dbReference type="InParanoid" id="Q9RW34"/>